<accession>M7ZL87</accession>
<protein>
    <submittedName>
        <fullName evidence="1">Uncharacterized protein</fullName>
    </submittedName>
</protein>
<gene>
    <name evidence="1" type="ORF">TRIUR3_07953</name>
</gene>
<organism evidence="1">
    <name type="scientific">Triticum urartu</name>
    <name type="common">Red wild einkorn</name>
    <name type="synonym">Crithodium urartu</name>
    <dbReference type="NCBI Taxonomy" id="4572"/>
    <lineage>
        <taxon>Eukaryota</taxon>
        <taxon>Viridiplantae</taxon>
        <taxon>Streptophyta</taxon>
        <taxon>Embryophyta</taxon>
        <taxon>Tracheophyta</taxon>
        <taxon>Spermatophyta</taxon>
        <taxon>Magnoliopsida</taxon>
        <taxon>Liliopsida</taxon>
        <taxon>Poales</taxon>
        <taxon>Poaceae</taxon>
        <taxon>BOP clade</taxon>
        <taxon>Pooideae</taxon>
        <taxon>Triticodae</taxon>
        <taxon>Triticeae</taxon>
        <taxon>Triticinae</taxon>
        <taxon>Triticum</taxon>
    </lineage>
</organism>
<evidence type="ECO:0000313" key="1">
    <source>
        <dbReference type="EMBL" id="EMS60887.1"/>
    </source>
</evidence>
<sequence>MAAVAMGAAPLAHEEHYMGHIKMSETRRTRWVMHYLSKVNGGVPVPKEGLPKDGMPVTNDEVPTGGV</sequence>
<reference evidence="1" key="1">
    <citation type="journal article" date="2013" name="Nature">
        <title>Draft genome of the wheat A-genome progenitor Triticum urartu.</title>
        <authorList>
            <person name="Ling H.Q."/>
            <person name="Zhao S."/>
            <person name="Liu D."/>
            <person name="Wang J."/>
            <person name="Sun H."/>
            <person name="Zhang C."/>
            <person name="Fan H."/>
            <person name="Li D."/>
            <person name="Dong L."/>
            <person name="Tao Y."/>
            <person name="Gao C."/>
            <person name="Wu H."/>
            <person name="Li Y."/>
            <person name="Cui Y."/>
            <person name="Guo X."/>
            <person name="Zheng S."/>
            <person name="Wang B."/>
            <person name="Yu K."/>
            <person name="Liang Q."/>
            <person name="Yang W."/>
            <person name="Lou X."/>
            <person name="Chen J."/>
            <person name="Feng M."/>
            <person name="Jian J."/>
            <person name="Zhang X."/>
            <person name="Luo G."/>
            <person name="Jiang Y."/>
            <person name="Liu J."/>
            <person name="Wang Z."/>
            <person name="Sha Y."/>
            <person name="Zhang B."/>
            <person name="Wu H."/>
            <person name="Tang D."/>
            <person name="Shen Q."/>
            <person name="Xue P."/>
            <person name="Zou S."/>
            <person name="Wang X."/>
            <person name="Liu X."/>
            <person name="Wang F."/>
            <person name="Yang Y."/>
            <person name="An X."/>
            <person name="Dong Z."/>
            <person name="Zhang K."/>
            <person name="Zhang X."/>
            <person name="Luo M.C."/>
            <person name="Dvorak J."/>
            <person name="Tong Y."/>
            <person name="Wang J."/>
            <person name="Yang H."/>
            <person name="Li Z."/>
            <person name="Wang D."/>
            <person name="Zhang A."/>
            <person name="Wang J."/>
        </authorList>
    </citation>
    <scope>NUCLEOTIDE SEQUENCE</scope>
</reference>
<dbReference type="EMBL" id="KD103637">
    <property type="protein sequence ID" value="EMS60887.1"/>
    <property type="molecule type" value="Genomic_DNA"/>
</dbReference>
<dbReference type="AlphaFoldDB" id="M7ZL87"/>
<name>M7ZL87_TRIUA</name>
<proteinExistence type="predicted"/>